<keyword evidence="3" id="KW-1185">Reference proteome</keyword>
<proteinExistence type="predicted"/>
<evidence type="ECO:0000313" key="3">
    <source>
        <dbReference type="Proteomes" id="UP000030763"/>
    </source>
</evidence>
<dbReference type="GeneID" id="25334720"/>
<dbReference type="VEuPathDB" id="ToxoDB:EMWEY_00007340"/>
<dbReference type="OrthoDB" id="346007at2759"/>
<accession>U6LZU4</accession>
<reference evidence="2" key="1">
    <citation type="submission" date="2013-10" db="EMBL/GenBank/DDBJ databases">
        <title>Genomic analysis of the causative agents of coccidiosis in chickens.</title>
        <authorList>
            <person name="Reid A.J."/>
            <person name="Blake D."/>
            <person name="Billington K."/>
            <person name="Browne H."/>
            <person name="Dunn M."/>
            <person name="Hung S."/>
            <person name="Kawahara F."/>
            <person name="Miranda-Saavedra D."/>
            <person name="Mourier T."/>
            <person name="Nagra H."/>
            <person name="Otto T.D."/>
            <person name="Rawlings N."/>
            <person name="Sanchez A."/>
            <person name="Sanders M."/>
            <person name="Subramaniam C."/>
            <person name="Tay Y."/>
            <person name="Dear P."/>
            <person name="Doerig C."/>
            <person name="Gruber A."/>
            <person name="Parkinson J."/>
            <person name="Shirley M."/>
            <person name="Wan K.L."/>
            <person name="Berriman M."/>
            <person name="Tomley F."/>
            <person name="Pain A."/>
        </authorList>
    </citation>
    <scope>NUCLEOTIDE SEQUENCE [LARGE SCALE GENOMIC DNA]</scope>
    <source>
        <strain evidence="2">Weybridge</strain>
    </source>
</reference>
<organism evidence="2 3">
    <name type="scientific">Eimeria maxima</name>
    <name type="common">Coccidian parasite</name>
    <dbReference type="NCBI Taxonomy" id="5804"/>
    <lineage>
        <taxon>Eukaryota</taxon>
        <taxon>Sar</taxon>
        <taxon>Alveolata</taxon>
        <taxon>Apicomplexa</taxon>
        <taxon>Conoidasida</taxon>
        <taxon>Coccidia</taxon>
        <taxon>Eucoccidiorida</taxon>
        <taxon>Eimeriorina</taxon>
        <taxon>Eimeriidae</taxon>
        <taxon>Eimeria</taxon>
    </lineage>
</organism>
<feature type="transmembrane region" description="Helical" evidence="1">
    <location>
        <begin position="90"/>
        <end position="112"/>
    </location>
</feature>
<feature type="transmembrane region" description="Helical" evidence="1">
    <location>
        <begin position="132"/>
        <end position="154"/>
    </location>
</feature>
<keyword evidence="1" id="KW-1133">Transmembrane helix</keyword>
<name>U6LZU4_EIMMA</name>
<dbReference type="RefSeq" id="XP_013333921.1">
    <property type="nucleotide sequence ID" value="XM_013478467.1"/>
</dbReference>
<protein>
    <submittedName>
        <fullName evidence="2">Uncharacterized protein</fullName>
    </submittedName>
</protein>
<keyword evidence="1" id="KW-0812">Transmembrane</keyword>
<reference evidence="2" key="2">
    <citation type="submission" date="2013-10" db="EMBL/GenBank/DDBJ databases">
        <authorList>
            <person name="Aslett M."/>
        </authorList>
    </citation>
    <scope>NUCLEOTIDE SEQUENCE [LARGE SCALE GENOMIC DNA]</scope>
    <source>
        <strain evidence="2">Weybridge</strain>
    </source>
</reference>
<sequence length="227" mass="24241">MSACQVALAPEAGVIVPKNKIDDSLLNILVNDPAGASVIGLPVPNEPESVTEEKNEADLAQQAEVLSGFPRRYATVEEVDDAIGKNRSRFLTALAIGILTELFLFSMTISPFHTGGVARALAQTLTNVSNLWRFTIVVRGIYVATLFAYSSKAYFAQSAKSGDWRAVCNVALGGMLLELVFTLLVKRLNIIAFVTRGLIAFYATTLASIIAATSSEYVAVTPPAADV</sequence>
<evidence type="ECO:0000313" key="2">
    <source>
        <dbReference type="EMBL" id="CDJ57271.1"/>
    </source>
</evidence>
<dbReference type="EMBL" id="HG719248">
    <property type="protein sequence ID" value="CDJ57271.1"/>
    <property type="molecule type" value="Genomic_DNA"/>
</dbReference>
<dbReference type="Proteomes" id="UP000030763">
    <property type="component" value="Unassembled WGS sequence"/>
</dbReference>
<dbReference type="OMA" id="YHIVLVI"/>
<gene>
    <name evidence="2" type="ORF">EMWEY_00007340</name>
</gene>
<feature type="transmembrane region" description="Helical" evidence="1">
    <location>
        <begin position="190"/>
        <end position="212"/>
    </location>
</feature>
<keyword evidence="1" id="KW-0472">Membrane</keyword>
<feature type="transmembrane region" description="Helical" evidence="1">
    <location>
        <begin position="166"/>
        <end position="184"/>
    </location>
</feature>
<evidence type="ECO:0000256" key="1">
    <source>
        <dbReference type="SAM" id="Phobius"/>
    </source>
</evidence>
<dbReference type="AlphaFoldDB" id="U6LZU4"/>